<accession>A0A0L9UFS8</accession>
<keyword evidence="1" id="KW-1133">Transmembrane helix</keyword>
<organism evidence="2 3">
    <name type="scientific">Phaseolus angularis</name>
    <name type="common">Azuki bean</name>
    <name type="synonym">Vigna angularis</name>
    <dbReference type="NCBI Taxonomy" id="3914"/>
    <lineage>
        <taxon>Eukaryota</taxon>
        <taxon>Viridiplantae</taxon>
        <taxon>Streptophyta</taxon>
        <taxon>Embryophyta</taxon>
        <taxon>Tracheophyta</taxon>
        <taxon>Spermatophyta</taxon>
        <taxon>Magnoliopsida</taxon>
        <taxon>eudicotyledons</taxon>
        <taxon>Gunneridae</taxon>
        <taxon>Pentapetalae</taxon>
        <taxon>rosids</taxon>
        <taxon>fabids</taxon>
        <taxon>Fabales</taxon>
        <taxon>Fabaceae</taxon>
        <taxon>Papilionoideae</taxon>
        <taxon>50 kb inversion clade</taxon>
        <taxon>NPAAA clade</taxon>
        <taxon>indigoferoid/millettioid clade</taxon>
        <taxon>Phaseoleae</taxon>
        <taxon>Vigna</taxon>
    </lineage>
</organism>
<gene>
    <name evidence="2" type="ORF">LR48_Vigan04g178100</name>
</gene>
<feature type="transmembrane region" description="Helical" evidence="1">
    <location>
        <begin position="27"/>
        <end position="48"/>
    </location>
</feature>
<evidence type="ECO:0000313" key="2">
    <source>
        <dbReference type="EMBL" id="KOM41583.1"/>
    </source>
</evidence>
<keyword evidence="1" id="KW-0812">Transmembrane</keyword>
<dbReference type="EMBL" id="CM003374">
    <property type="protein sequence ID" value="KOM41583.1"/>
    <property type="molecule type" value="Genomic_DNA"/>
</dbReference>
<proteinExistence type="predicted"/>
<dbReference type="Gramene" id="KOM41583">
    <property type="protein sequence ID" value="KOM41583"/>
    <property type="gene ID" value="LR48_Vigan04g178100"/>
</dbReference>
<reference evidence="3" key="1">
    <citation type="journal article" date="2015" name="Proc. Natl. Acad. Sci. U.S.A.">
        <title>Genome sequencing of adzuki bean (Vigna angularis) provides insight into high starch and low fat accumulation and domestication.</title>
        <authorList>
            <person name="Yang K."/>
            <person name="Tian Z."/>
            <person name="Chen C."/>
            <person name="Luo L."/>
            <person name="Zhao B."/>
            <person name="Wang Z."/>
            <person name="Yu L."/>
            <person name="Li Y."/>
            <person name="Sun Y."/>
            <person name="Li W."/>
            <person name="Chen Y."/>
            <person name="Li Y."/>
            <person name="Zhang Y."/>
            <person name="Ai D."/>
            <person name="Zhao J."/>
            <person name="Shang C."/>
            <person name="Ma Y."/>
            <person name="Wu B."/>
            <person name="Wang M."/>
            <person name="Gao L."/>
            <person name="Sun D."/>
            <person name="Zhang P."/>
            <person name="Guo F."/>
            <person name="Wang W."/>
            <person name="Li Y."/>
            <person name="Wang J."/>
            <person name="Varshney R.K."/>
            <person name="Wang J."/>
            <person name="Ling H.Q."/>
            <person name="Wan P."/>
        </authorList>
    </citation>
    <scope>NUCLEOTIDE SEQUENCE</scope>
    <source>
        <strain evidence="3">cv. Jingnong 6</strain>
    </source>
</reference>
<keyword evidence="1" id="KW-0472">Membrane</keyword>
<evidence type="ECO:0000313" key="3">
    <source>
        <dbReference type="Proteomes" id="UP000053144"/>
    </source>
</evidence>
<dbReference type="AlphaFoldDB" id="A0A0L9UFS8"/>
<evidence type="ECO:0000256" key="1">
    <source>
        <dbReference type="SAM" id="Phobius"/>
    </source>
</evidence>
<dbReference type="Proteomes" id="UP000053144">
    <property type="component" value="Chromosome 4"/>
</dbReference>
<dbReference type="STRING" id="3914.A0A0L9UFS8"/>
<name>A0A0L9UFS8_PHAAN</name>
<sequence>MGVESVAPSPPPPRSEGNTALLQNPNIPFALALLFADAVLVTLIITFVPCKFQFPLCLDLQPCNRKLLLNVGGKLTPKRGSMIPKLRLHFTGRLMKMPSENPKGYFRECCPQLDWQLLLVWAMVEQ</sequence>
<protein>
    <submittedName>
        <fullName evidence="2">Uncharacterized protein</fullName>
    </submittedName>
</protein>